<reference evidence="1 2" key="1">
    <citation type="journal article" date="2007" name="Science">
        <title>The Calyptogena magnifica chemoautotrophic symbiont genome.</title>
        <authorList>
            <person name="Newton I.L.G."/>
            <person name="Woyke T."/>
            <person name="Auchtung T.A."/>
            <person name="Dilly G.F."/>
            <person name="Dutton R.J."/>
            <person name="Fisher M.C."/>
            <person name="Fontanez K.M."/>
            <person name="Lau E."/>
            <person name="Stewart F.J."/>
            <person name="Richardson P.M."/>
            <person name="Barry K.W."/>
            <person name="Saunders E."/>
            <person name="Detter J.C."/>
            <person name="Wu D."/>
            <person name="Eisen J.A."/>
            <person name="Cavanaugh C.M."/>
        </authorList>
    </citation>
    <scope>NUCLEOTIDE SEQUENCE [LARGE SCALE GENOMIC DNA]</scope>
    <source>
        <strain evidence="1 2">Cm</strain>
    </source>
</reference>
<dbReference type="STRING" id="413404.Rmag_0771"/>
<dbReference type="KEGG" id="rma:Rmag_0771"/>
<dbReference type="Proteomes" id="UP000002587">
    <property type="component" value="Chromosome"/>
</dbReference>
<dbReference type="AlphaFoldDB" id="A1AX41"/>
<dbReference type="HOGENOM" id="CLU_2685606_0_0_6"/>
<evidence type="ECO:0000313" key="2">
    <source>
        <dbReference type="Proteomes" id="UP000002587"/>
    </source>
</evidence>
<dbReference type="eggNOG" id="COG4637">
    <property type="taxonomic scope" value="Bacteria"/>
</dbReference>
<dbReference type="SUPFAM" id="SSF52540">
    <property type="entry name" value="P-loop containing nucleoside triphosphate hydrolases"/>
    <property type="match status" value="1"/>
</dbReference>
<gene>
    <name evidence="1" type="ordered locus">Rmag_0771</name>
</gene>
<protein>
    <submittedName>
        <fullName evidence="1">Uncharacterized protein</fullName>
    </submittedName>
</protein>
<dbReference type="OrthoDB" id="9815944at2"/>
<dbReference type="InterPro" id="IPR027417">
    <property type="entry name" value="P-loop_NTPase"/>
</dbReference>
<sequence>MTNITRFCVIIGVNGFGKTILFNIFSFLKDVLATYVNTVFHKRGSFSKVTSRSSEDNIEFEIKFRTKKELQQIY</sequence>
<keyword evidence="2" id="KW-1185">Reference proteome</keyword>
<proteinExistence type="predicted"/>
<dbReference type="GO" id="GO:0005524">
    <property type="term" value="F:ATP binding"/>
    <property type="evidence" value="ECO:0007669"/>
    <property type="project" value="InterPro"/>
</dbReference>
<organism evidence="1 2">
    <name type="scientific">Ruthia magnifica subsp. Calyptogena magnifica</name>
    <dbReference type="NCBI Taxonomy" id="413404"/>
    <lineage>
        <taxon>Bacteria</taxon>
        <taxon>Pseudomonadati</taxon>
        <taxon>Pseudomonadota</taxon>
        <taxon>Gammaproteobacteria</taxon>
        <taxon>Candidatus Pseudothioglobaceae</taxon>
        <taxon>Candidatus Ruthturnera</taxon>
    </lineage>
</organism>
<accession>A1AX41</accession>
<dbReference type="EMBL" id="CP000488">
    <property type="protein sequence ID" value="ABL02498.1"/>
    <property type="molecule type" value="Genomic_DNA"/>
</dbReference>
<name>A1AX41_RUTMC</name>
<evidence type="ECO:0000313" key="1">
    <source>
        <dbReference type="EMBL" id="ABL02498.1"/>
    </source>
</evidence>
<dbReference type="GO" id="GO:0016887">
    <property type="term" value="F:ATP hydrolysis activity"/>
    <property type="evidence" value="ECO:0007669"/>
    <property type="project" value="InterPro"/>
</dbReference>
<dbReference type="RefSeq" id="WP_011738123.1">
    <property type="nucleotide sequence ID" value="NC_008610.1"/>
</dbReference>